<evidence type="ECO:0000256" key="4">
    <source>
        <dbReference type="ARBA" id="ARBA00022968"/>
    </source>
</evidence>
<evidence type="ECO:0000256" key="5">
    <source>
        <dbReference type="ARBA" id="ARBA00023034"/>
    </source>
</evidence>
<dbReference type="AlphaFoldDB" id="A0A835MXZ7"/>
<comment type="similarity">
    <text evidence="2">Belongs to the glycosyltransferase 47 family.</text>
</comment>
<accession>A0A835MXZ7</accession>
<dbReference type="Pfam" id="PF03016">
    <property type="entry name" value="Exostosin_GT47"/>
    <property type="match status" value="1"/>
</dbReference>
<name>A0A835MXZ7_9ROSI</name>
<keyword evidence="5" id="KW-0333">Golgi apparatus</keyword>
<dbReference type="OrthoDB" id="1924787at2759"/>
<comment type="subcellular location">
    <subcellularLocation>
        <location evidence="1">Golgi apparatus membrane</location>
        <topology evidence="1">Single-pass type II membrane protein</topology>
    </subcellularLocation>
</comment>
<dbReference type="Proteomes" id="UP000657918">
    <property type="component" value="Unassembled WGS sequence"/>
</dbReference>
<dbReference type="EMBL" id="JADGMS010000006">
    <property type="protein sequence ID" value="KAF9681109.1"/>
    <property type="molecule type" value="Genomic_DNA"/>
</dbReference>
<keyword evidence="4" id="KW-0812">Transmembrane</keyword>
<feature type="domain" description="Exostosin GT47" evidence="6">
    <location>
        <begin position="5"/>
        <end position="40"/>
    </location>
</feature>
<organism evidence="7 8">
    <name type="scientific">Salix dunnii</name>
    <dbReference type="NCBI Taxonomy" id="1413687"/>
    <lineage>
        <taxon>Eukaryota</taxon>
        <taxon>Viridiplantae</taxon>
        <taxon>Streptophyta</taxon>
        <taxon>Embryophyta</taxon>
        <taxon>Tracheophyta</taxon>
        <taxon>Spermatophyta</taxon>
        <taxon>Magnoliopsida</taxon>
        <taxon>eudicotyledons</taxon>
        <taxon>Gunneridae</taxon>
        <taxon>Pentapetalae</taxon>
        <taxon>rosids</taxon>
        <taxon>fabids</taxon>
        <taxon>Malpighiales</taxon>
        <taxon>Salicaceae</taxon>
        <taxon>Saliceae</taxon>
        <taxon>Salix</taxon>
    </lineage>
</organism>
<dbReference type="InterPro" id="IPR004263">
    <property type="entry name" value="Exostosin"/>
</dbReference>
<keyword evidence="8" id="KW-1185">Reference proteome</keyword>
<proteinExistence type="inferred from homology"/>
<protein>
    <recommendedName>
        <fullName evidence="6">Exostosin GT47 domain-containing protein</fullName>
    </recommendedName>
</protein>
<evidence type="ECO:0000313" key="7">
    <source>
        <dbReference type="EMBL" id="KAF9681109.1"/>
    </source>
</evidence>
<keyword evidence="3" id="KW-0808">Transferase</keyword>
<evidence type="ECO:0000256" key="1">
    <source>
        <dbReference type="ARBA" id="ARBA00004323"/>
    </source>
</evidence>
<dbReference type="InterPro" id="IPR040911">
    <property type="entry name" value="Exostosin_GT47"/>
</dbReference>
<comment type="caution">
    <text evidence="7">The sequence shown here is derived from an EMBL/GenBank/DDBJ whole genome shotgun (WGS) entry which is preliminary data.</text>
</comment>
<dbReference type="PANTHER" id="PTHR11062">
    <property type="entry name" value="EXOSTOSIN HEPARAN SULFATE GLYCOSYLTRANSFERASE -RELATED"/>
    <property type="match status" value="1"/>
</dbReference>
<evidence type="ECO:0000313" key="8">
    <source>
        <dbReference type="Proteomes" id="UP000657918"/>
    </source>
</evidence>
<evidence type="ECO:0000256" key="2">
    <source>
        <dbReference type="ARBA" id="ARBA00010271"/>
    </source>
</evidence>
<dbReference type="GO" id="GO:0016757">
    <property type="term" value="F:glycosyltransferase activity"/>
    <property type="evidence" value="ECO:0007669"/>
    <property type="project" value="UniProtKB-KW"/>
</dbReference>
<sequence>MTIFVIISNNFIPPFLEVLNWEAFAVFVRERDIPNLKNIPLSIPKKKYRRIQKGIKRIHHRFLPQK</sequence>
<evidence type="ECO:0000259" key="6">
    <source>
        <dbReference type="Pfam" id="PF03016"/>
    </source>
</evidence>
<dbReference type="PANTHER" id="PTHR11062:SF108">
    <property type="entry name" value="EXOSTOSIN FAMILY PROTEIN"/>
    <property type="match status" value="1"/>
</dbReference>
<dbReference type="GO" id="GO:0000139">
    <property type="term" value="C:Golgi membrane"/>
    <property type="evidence" value="ECO:0007669"/>
    <property type="project" value="UniProtKB-SubCell"/>
</dbReference>
<keyword evidence="3" id="KW-0328">Glycosyltransferase</keyword>
<reference evidence="7 8" key="1">
    <citation type="submission" date="2020-10" db="EMBL/GenBank/DDBJ databases">
        <title>Plant Genome Project.</title>
        <authorList>
            <person name="Zhang R.-G."/>
        </authorList>
    </citation>
    <scope>NUCLEOTIDE SEQUENCE [LARGE SCALE GENOMIC DNA]</scope>
    <source>
        <strain evidence="7">FAFU-HL-1</strain>
        <tissue evidence="7">Leaf</tissue>
    </source>
</reference>
<evidence type="ECO:0000256" key="3">
    <source>
        <dbReference type="ARBA" id="ARBA00022676"/>
    </source>
</evidence>
<gene>
    <name evidence="7" type="ORF">SADUNF_Sadunf06G0191300</name>
</gene>
<keyword evidence="4" id="KW-0735">Signal-anchor</keyword>